<evidence type="ECO:0000313" key="3">
    <source>
        <dbReference type="Proteomes" id="UP000694892"/>
    </source>
</evidence>
<dbReference type="AlphaFoldDB" id="A0A974HGP6"/>
<dbReference type="Proteomes" id="UP000694892">
    <property type="component" value="Chromosome 6L"/>
</dbReference>
<organism evidence="2 3">
    <name type="scientific">Xenopus laevis</name>
    <name type="common">African clawed frog</name>
    <dbReference type="NCBI Taxonomy" id="8355"/>
    <lineage>
        <taxon>Eukaryota</taxon>
        <taxon>Metazoa</taxon>
        <taxon>Chordata</taxon>
        <taxon>Craniata</taxon>
        <taxon>Vertebrata</taxon>
        <taxon>Euteleostomi</taxon>
        <taxon>Amphibia</taxon>
        <taxon>Batrachia</taxon>
        <taxon>Anura</taxon>
        <taxon>Pipoidea</taxon>
        <taxon>Pipidae</taxon>
        <taxon>Xenopodinae</taxon>
        <taxon>Xenopus</taxon>
        <taxon>Xenopus</taxon>
    </lineage>
</organism>
<accession>A0A974HGP6</accession>
<reference evidence="3" key="1">
    <citation type="journal article" date="2016" name="Nature">
        <title>Genome evolution in the allotetraploid frog Xenopus laevis.</title>
        <authorList>
            <person name="Session A.M."/>
            <person name="Uno Y."/>
            <person name="Kwon T."/>
            <person name="Chapman J.A."/>
            <person name="Toyoda A."/>
            <person name="Takahashi S."/>
            <person name="Fukui A."/>
            <person name="Hikosaka A."/>
            <person name="Suzuki A."/>
            <person name="Kondo M."/>
            <person name="van Heeringen S.J."/>
            <person name="Quigley I."/>
            <person name="Heinz S."/>
            <person name="Ogino H."/>
            <person name="Ochi H."/>
            <person name="Hellsten U."/>
            <person name="Lyons J.B."/>
            <person name="Simakov O."/>
            <person name="Putnam N."/>
            <person name="Stites J."/>
            <person name="Kuroki Y."/>
            <person name="Tanaka T."/>
            <person name="Michiue T."/>
            <person name="Watanabe M."/>
            <person name="Bogdanovic O."/>
            <person name="Lister R."/>
            <person name="Georgiou G."/>
            <person name="Paranjpe S.S."/>
            <person name="van Kruijsbergen I."/>
            <person name="Shu S."/>
            <person name="Carlson J."/>
            <person name="Kinoshita T."/>
            <person name="Ohta Y."/>
            <person name="Mawaribuchi S."/>
            <person name="Jenkins J."/>
            <person name="Grimwood J."/>
            <person name="Schmutz J."/>
            <person name="Mitros T."/>
            <person name="Mozaffari S.V."/>
            <person name="Suzuki Y."/>
            <person name="Haramoto Y."/>
            <person name="Yamamoto T.S."/>
            <person name="Takagi C."/>
            <person name="Heald R."/>
            <person name="Miller K."/>
            <person name="Haudenschild C."/>
            <person name="Kitzman J."/>
            <person name="Nakayama T."/>
            <person name="Izutsu Y."/>
            <person name="Robert J."/>
            <person name="Fortriede J."/>
            <person name="Burns K."/>
            <person name="Lotay V."/>
            <person name="Karimi K."/>
            <person name="Yasuoka Y."/>
            <person name="Dichmann D.S."/>
            <person name="Flajnik M.F."/>
            <person name="Houston D.W."/>
            <person name="Shendure J."/>
            <person name="DuPasquier L."/>
            <person name="Vize P.D."/>
            <person name="Zorn A.M."/>
            <person name="Ito M."/>
            <person name="Marcotte E.M."/>
            <person name="Wallingford J.B."/>
            <person name="Ito Y."/>
            <person name="Asashima M."/>
            <person name="Ueno N."/>
            <person name="Matsuda Y."/>
            <person name="Veenstra G.J."/>
            <person name="Fujiyama A."/>
            <person name="Harland R.M."/>
            <person name="Taira M."/>
            <person name="Rokhsar D.S."/>
        </authorList>
    </citation>
    <scope>NUCLEOTIDE SEQUENCE [LARGE SCALE GENOMIC DNA]</scope>
    <source>
        <strain evidence="3">J</strain>
    </source>
</reference>
<sequence>MSFGEIAASTDERAKTFGYTEEDITRIISTADNTVSFQTAQTNNDLSNRLLNVSKKDITLSLHSSTLIEYVKAKRIPRGLRSGLQPLNSITDPEFHIKWEGIWNKASLDAMVLTIQYLQPMINKTHKEIEEVKSKLMEAYTEKTDYDKILTEIKSGLDRFRKELLTRKLRKFERDTKDYAAGKVYVWKDRSPRQQQMWRFGLPGHRRARDQEQDGGRHTWRNAWSSAGSDSDDPAQTYRDFGSSGGLRPPFFSGQGRGAGDGRSRCPMGATNRRDTDEADGGQRRSQRKPQPRQFYRP</sequence>
<proteinExistence type="predicted"/>
<evidence type="ECO:0000256" key="1">
    <source>
        <dbReference type="SAM" id="MobiDB-lite"/>
    </source>
</evidence>
<dbReference type="EMBL" id="CM004476">
    <property type="protein sequence ID" value="OCT77223.1"/>
    <property type="molecule type" value="Genomic_DNA"/>
</dbReference>
<feature type="region of interest" description="Disordered" evidence="1">
    <location>
        <begin position="199"/>
        <end position="298"/>
    </location>
</feature>
<protein>
    <submittedName>
        <fullName evidence="2">Uncharacterized protein</fullName>
    </submittedName>
</protein>
<evidence type="ECO:0000313" key="2">
    <source>
        <dbReference type="EMBL" id="OCT77223.1"/>
    </source>
</evidence>
<gene>
    <name evidence="2" type="ORF">XELAEV_18032421mg</name>
</gene>
<name>A0A974HGP6_XENLA</name>